<reference evidence="1" key="1">
    <citation type="submission" date="2022-07" db="EMBL/GenBank/DDBJ databases">
        <title>Genome Sequence of Lecanicillium saksenae.</title>
        <authorList>
            <person name="Buettner E."/>
        </authorList>
    </citation>
    <scope>NUCLEOTIDE SEQUENCE</scope>
    <source>
        <strain evidence="1">VT-O1</strain>
    </source>
</reference>
<keyword evidence="2" id="KW-1185">Reference proteome</keyword>
<gene>
    <name evidence="1" type="ORF">NLG97_g7230</name>
</gene>
<comment type="caution">
    <text evidence="1">The sequence shown here is derived from an EMBL/GenBank/DDBJ whole genome shotgun (WGS) entry which is preliminary data.</text>
</comment>
<protein>
    <submittedName>
        <fullName evidence="1">Uncharacterized protein</fullName>
    </submittedName>
</protein>
<accession>A0ACC1QMF9</accession>
<evidence type="ECO:0000313" key="2">
    <source>
        <dbReference type="Proteomes" id="UP001148737"/>
    </source>
</evidence>
<organism evidence="1 2">
    <name type="scientific">Lecanicillium saksenae</name>
    <dbReference type="NCBI Taxonomy" id="468837"/>
    <lineage>
        <taxon>Eukaryota</taxon>
        <taxon>Fungi</taxon>
        <taxon>Dikarya</taxon>
        <taxon>Ascomycota</taxon>
        <taxon>Pezizomycotina</taxon>
        <taxon>Sordariomycetes</taxon>
        <taxon>Hypocreomycetidae</taxon>
        <taxon>Hypocreales</taxon>
        <taxon>Cordycipitaceae</taxon>
        <taxon>Lecanicillium</taxon>
    </lineage>
</organism>
<evidence type="ECO:0000313" key="1">
    <source>
        <dbReference type="EMBL" id="KAJ3483734.1"/>
    </source>
</evidence>
<dbReference type="Proteomes" id="UP001148737">
    <property type="component" value="Unassembled WGS sequence"/>
</dbReference>
<sequence>MPEPIAMDESKEPPADESHATRQGTPPLGRRLSIDEDLFYHRIMSAPPRRSSLPPPYQPSESPFPEASYAKQKSSKGESSCAVIDDHEALPGYSNSIHLEGIFSKKHEIENTTKRAEDRRWHNAFVVLHGTALHIYHVKRDWGWGKTRDGPSICPDNPPWVRKSKLEKTYSLLHADAGIAADYKKSVFALQILGCDLLANNLLRRRYVIRIRAETDQFLLSCIELGTFVKWLEALFAAIDVAAPIDERDFPRDMSIPRVQRIRWFRGQSPVRMPSPVRAQEPDESAPPTAVPEGRRNSSPRRPQTSSSGNEAAETQAEDVPSSFPEHEIEHAQNAIDSDSEESEDEDAGNFSRGPRLAHRLSTTSYHNASVDPFSGKWFPEHKWSEAHDMLYAKLCYSNLLFRSPRRSNYIISKGKQWFVDWATGRMVRVLPPAYGEDLFGPWQVVHTENPRI</sequence>
<dbReference type="EMBL" id="JANAKD010001078">
    <property type="protein sequence ID" value="KAJ3483734.1"/>
    <property type="molecule type" value="Genomic_DNA"/>
</dbReference>
<proteinExistence type="predicted"/>
<name>A0ACC1QMF9_9HYPO</name>